<accession>A0A031JUD5</accession>
<dbReference type="OrthoDB" id="9977610at2"/>
<sequence>MTRLLPAFAALAVSSAILTSVAAVATPPSVPIIGAEKPVFLGRMVVTATPL</sequence>
<dbReference type="EMBL" id="JFYZ01000016">
    <property type="protein sequence ID" value="EZP80509.1"/>
    <property type="molecule type" value="Genomic_DNA"/>
</dbReference>
<name>A0A031JUD5_9SPHN</name>
<evidence type="ECO:0000313" key="3">
    <source>
        <dbReference type="Proteomes" id="UP000024329"/>
    </source>
</evidence>
<feature type="signal peptide" evidence="1">
    <location>
        <begin position="1"/>
        <end position="25"/>
    </location>
</feature>
<protein>
    <submittedName>
        <fullName evidence="2">Uncharacterized protein</fullName>
    </submittedName>
</protein>
<dbReference type="Proteomes" id="UP000024329">
    <property type="component" value="Unassembled WGS sequence"/>
</dbReference>
<evidence type="ECO:0000256" key="1">
    <source>
        <dbReference type="SAM" id="SignalP"/>
    </source>
</evidence>
<organism evidence="2 3">
    <name type="scientific">Novosphingobium resinovorum</name>
    <dbReference type="NCBI Taxonomy" id="158500"/>
    <lineage>
        <taxon>Bacteria</taxon>
        <taxon>Pseudomonadati</taxon>
        <taxon>Pseudomonadota</taxon>
        <taxon>Alphaproteobacteria</taxon>
        <taxon>Sphingomonadales</taxon>
        <taxon>Sphingomonadaceae</taxon>
        <taxon>Novosphingobium</taxon>
    </lineage>
</organism>
<dbReference type="PATRIC" id="fig|158500.4.peg.3338"/>
<comment type="caution">
    <text evidence="2">The sequence shown here is derived from an EMBL/GenBank/DDBJ whole genome shotgun (WGS) entry which is preliminary data.</text>
</comment>
<feature type="chain" id="PRO_5001556977" evidence="1">
    <location>
        <begin position="26"/>
        <end position="51"/>
    </location>
</feature>
<proteinExistence type="predicted"/>
<reference evidence="2 3" key="1">
    <citation type="submission" date="2014-03" db="EMBL/GenBank/DDBJ databases">
        <title>Whole genome sequence of Novosphingobium resinovorum KF1.</title>
        <authorList>
            <person name="Gan H.M."/>
            <person name="Gan H.Y."/>
            <person name="Chew T.H."/>
            <person name="Savka M.A."/>
        </authorList>
    </citation>
    <scope>NUCLEOTIDE SEQUENCE [LARGE SCALE GENOMIC DNA]</scope>
    <source>
        <strain evidence="2 3">KF1</strain>
    </source>
</reference>
<dbReference type="AlphaFoldDB" id="A0A031JUD5"/>
<dbReference type="RefSeq" id="WP_155986305.1">
    <property type="nucleotide sequence ID" value="NZ_CP017076.1"/>
</dbReference>
<keyword evidence="1" id="KW-0732">Signal</keyword>
<gene>
    <name evidence="2" type="ORF">BV97_03276</name>
</gene>
<evidence type="ECO:0000313" key="2">
    <source>
        <dbReference type="EMBL" id="EZP80509.1"/>
    </source>
</evidence>